<keyword evidence="6 7" id="KW-0012">Acyltransferase</keyword>
<evidence type="ECO:0000256" key="3">
    <source>
        <dbReference type="ARBA" id="ARBA00022692"/>
    </source>
</evidence>
<proteinExistence type="inferred from homology"/>
<gene>
    <name evidence="10" type="ORF">PPRIM_AZ9-3.1.T0360133</name>
</gene>
<evidence type="ECO:0000259" key="9">
    <source>
        <dbReference type="Pfam" id="PF01529"/>
    </source>
</evidence>
<dbReference type="OMA" id="THRTQTN"/>
<dbReference type="Pfam" id="PF01529">
    <property type="entry name" value="DHHC"/>
    <property type="match status" value="1"/>
</dbReference>
<keyword evidence="3 7" id="KW-0812">Transmembrane</keyword>
<evidence type="ECO:0000256" key="4">
    <source>
        <dbReference type="ARBA" id="ARBA00022989"/>
    </source>
</evidence>
<dbReference type="EC" id="2.3.1.225" evidence="7"/>
<keyword evidence="5 7" id="KW-0472">Membrane</keyword>
<reference evidence="10" key="1">
    <citation type="submission" date="2021-01" db="EMBL/GenBank/DDBJ databases">
        <authorList>
            <consortium name="Genoscope - CEA"/>
            <person name="William W."/>
        </authorList>
    </citation>
    <scope>NUCLEOTIDE SEQUENCE</scope>
</reference>
<dbReference type="InterPro" id="IPR039859">
    <property type="entry name" value="PFA4/ZDH16/20/ERF2-like"/>
</dbReference>
<keyword evidence="2 7" id="KW-0808">Transferase</keyword>
<evidence type="ECO:0000313" key="11">
    <source>
        <dbReference type="Proteomes" id="UP000688137"/>
    </source>
</evidence>
<feature type="transmembrane region" description="Helical" evidence="7">
    <location>
        <begin position="12"/>
        <end position="34"/>
    </location>
</feature>
<comment type="caution">
    <text evidence="10">The sequence shown here is derived from an EMBL/GenBank/DDBJ whole genome shotgun (WGS) entry which is preliminary data.</text>
</comment>
<accession>A0A8S1LD31</accession>
<feature type="transmembrane region" description="Helical" evidence="7">
    <location>
        <begin position="181"/>
        <end position="204"/>
    </location>
</feature>
<dbReference type="Proteomes" id="UP000688137">
    <property type="component" value="Unassembled WGS sequence"/>
</dbReference>
<evidence type="ECO:0000256" key="6">
    <source>
        <dbReference type="ARBA" id="ARBA00023315"/>
    </source>
</evidence>
<protein>
    <recommendedName>
        <fullName evidence="7">Palmitoyltransferase</fullName>
        <ecNumber evidence="7">2.3.1.225</ecNumber>
    </recommendedName>
</protein>
<dbReference type="AlphaFoldDB" id="A0A8S1LD31"/>
<dbReference type="EMBL" id="CAJJDM010000035">
    <property type="protein sequence ID" value="CAD8064451.1"/>
    <property type="molecule type" value="Genomic_DNA"/>
</dbReference>
<organism evidence="10 11">
    <name type="scientific">Paramecium primaurelia</name>
    <dbReference type="NCBI Taxonomy" id="5886"/>
    <lineage>
        <taxon>Eukaryota</taxon>
        <taxon>Sar</taxon>
        <taxon>Alveolata</taxon>
        <taxon>Ciliophora</taxon>
        <taxon>Intramacronucleata</taxon>
        <taxon>Oligohymenophorea</taxon>
        <taxon>Peniculida</taxon>
        <taxon>Parameciidae</taxon>
        <taxon>Paramecium</taxon>
    </lineage>
</organism>
<evidence type="ECO:0000256" key="8">
    <source>
        <dbReference type="SAM" id="MobiDB-lite"/>
    </source>
</evidence>
<sequence>MYREIQMQKILNNNYLLGVFFFIICIYVWMVYLTLINPYSSEYTQIIQILWIPLQIFYMMVVWSMVRCIISDPGKVPIYWGVLLDDQEQKKRRYCLICHIFKPERCHHCSTCQRCVLNMDHHCPWIGNCVGYQNRKFFILFLLYINLSVLFSIVITAFRVYPIIMDLIFVDWRLLIEDFNVIPTLLLAIIILVFGGVIFNFFLFHLDLVSTNKTTIDTLEVRRNGNSSQTTLNGYDIGIKENWLQVMGTNPWLWPFPMFGESGRPKGDGVRWERNQNQLTMTEQNVTHRTQTNQNQRSEMTQPQQRV</sequence>
<evidence type="ECO:0000256" key="5">
    <source>
        <dbReference type="ARBA" id="ARBA00023136"/>
    </source>
</evidence>
<comment type="subcellular location">
    <subcellularLocation>
        <location evidence="1">Membrane</location>
        <topology evidence="1">Multi-pass membrane protein</topology>
    </subcellularLocation>
</comment>
<feature type="transmembrane region" description="Helical" evidence="7">
    <location>
        <begin position="137"/>
        <end position="161"/>
    </location>
</feature>
<dbReference type="GO" id="GO:0019706">
    <property type="term" value="F:protein-cysteine S-palmitoyltransferase activity"/>
    <property type="evidence" value="ECO:0007669"/>
    <property type="project" value="UniProtKB-EC"/>
</dbReference>
<evidence type="ECO:0000256" key="1">
    <source>
        <dbReference type="ARBA" id="ARBA00004141"/>
    </source>
</evidence>
<keyword evidence="11" id="KW-1185">Reference proteome</keyword>
<dbReference type="PROSITE" id="PS50216">
    <property type="entry name" value="DHHC"/>
    <property type="match status" value="1"/>
</dbReference>
<feature type="region of interest" description="Disordered" evidence="8">
    <location>
        <begin position="278"/>
        <end position="307"/>
    </location>
</feature>
<dbReference type="InterPro" id="IPR001594">
    <property type="entry name" value="Palmitoyltrfase_DHHC"/>
</dbReference>
<evidence type="ECO:0000313" key="10">
    <source>
        <dbReference type="EMBL" id="CAD8064451.1"/>
    </source>
</evidence>
<feature type="domain" description="Palmitoyltransferase DHHC" evidence="9">
    <location>
        <begin position="89"/>
        <end position="219"/>
    </location>
</feature>
<evidence type="ECO:0000256" key="7">
    <source>
        <dbReference type="RuleBase" id="RU079119"/>
    </source>
</evidence>
<feature type="transmembrane region" description="Helical" evidence="7">
    <location>
        <begin position="46"/>
        <end position="66"/>
    </location>
</feature>
<dbReference type="GO" id="GO:0016020">
    <property type="term" value="C:membrane"/>
    <property type="evidence" value="ECO:0007669"/>
    <property type="project" value="UniProtKB-SubCell"/>
</dbReference>
<comment type="domain">
    <text evidence="7">The DHHC domain is required for palmitoyltransferase activity.</text>
</comment>
<comment type="catalytic activity">
    <reaction evidence="7">
        <text>L-cysteinyl-[protein] + hexadecanoyl-CoA = S-hexadecanoyl-L-cysteinyl-[protein] + CoA</text>
        <dbReference type="Rhea" id="RHEA:36683"/>
        <dbReference type="Rhea" id="RHEA-COMP:10131"/>
        <dbReference type="Rhea" id="RHEA-COMP:11032"/>
        <dbReference type="ChEBI" id="CHEBI:29950"/>
        <dbReference type="ChEBI" id="CHEBI:57287"/>
        <dbReference type="ChEBI" id="CHEBI:57379"/>
        <dbReference type="ChEBI" id="CHEBI:74151"/>
        <dbReference type="EC" id="2.3.1.225"/>
    </reaction>
</comment>
<name>A0A8S1LD31_PARPR</name>
<keyword evidence="4 7" id="KW-1133">Transmembrane helix</keyword>
<evidence type="ECO:0000256" key="2">
    <source>
        <dbReference type="ARBA" id="ARBA00022679"/>
    </source>
</evidence>
<comment type="similarity">
    <text evidence="7">Belongs to the DHHC palmitoyltransferase family.</text>
</comment>
<dbReference type="PANTHER" id="PTHR12246">
    <property type="entry name" value="PALMITOYLTRANSFERASE ZDHHC16"/>
    <property type="match status" value="1"/>
</dbReference>